<dbReference type="PANTHER" id="PTHR11927:SF9">
    <property type="entry name" value="L-FUCOSYLTRANSFERASE"/>
    <property type="match status" value="1"/>
</dbReference>
<accession>A0ABU5TW54</accession>
<dbReference type="InterPro" id="IPR002516">
    <property type="entry name" value="Glyco_trans_11"/>
</dbReference>
<evidence type="ECO:0000256" key="1">
    <source>
        <dbReference type="ARBA" id="ARBA00022676"/>
    </source>
</evidence>
<proteinExistence type="predicted"/>
<dbReference type="Gene3D" id="3.40.50.11350">
    <property type="match status" value="1"/>
</dbReference>
<reference evidence="3 4" key="1">
    <citation type="submission" date="2023-12" db="EMBL/GenBank/DDBJ databases">
        <title>Baltic Sea Cyanobacteria.</title>
        <authorList>
            <person name="Delbaje E."/>
            <person name="Fewer D.P."/>
            <person name="Shishido T.K."/>
        </authorList>
    </citation>
    <scope>NUCLEOTIDE SEQUENCE [LARGE SCALE GENOMIC DNA]</scope>
    <source>
        <strain evidence="3 4">CCNP 1315</strain>
    </source>
</reference>
<dbReference type="PANTHER" id="PTHR11927">
    <property type="entry name" value="GALACTOSIDE 2-L-FUCOSYLTRANSFERASE"/>
    <property type="match status" value="1"/>
</dbReference>
<keyword evidence="2" id="KW-0808">Transferase</keyword>
<dbReference type="Pfam" id="PF01531">
    <property type="entry name" value="Glyco_transf_11"/>
    <property type="match status" value="1"/>
</dbReference>
<name>A0ABU5TW54_9CYAN</name>
<evidence type="ECO:0000313" key="4">
    <source>
        <dbReference type="Proteomes" id="UP001301728"/>
    </source>
</evidence>
<dbReference type="EMBL" id="JAYGHT010000022">
    <property type="protein sequence ID" value="MEA5519136.1"/>
    <property type="molecule type" value="Genomic_DNA"/>
</dbReference>
<dbReference type="Proteomes" id="UP001301728">
    <property type="component" value="Unassembled WGS sequence"/>
</dbReference>
<gene>
    <name evidence="3" type="ORF">VB854_09255</name>
</gene>
<organism evidence="3 4">
    <name type="scientific">Limnoraphis robusta CCNP1315</name>
    <dbReference type="NCBI Taxonomy" id="3110306"/>
    <lineage>
        <taxon>Bacteria</taxon>
        <taxon>Bacillati</taxon>
        <taxon>Cyanobacteriota</taxon>
        <taxon>Cyanophyceae</taxon>
        <taxon>Oscillatoriophycideae</taxon>
        <taxon>Oscillatoriales</taxon>
        <taxon>Sirenicapillariaceae</taxon>
        <taxon>Limnoraphis</taxon>
    </lineage>
</organism>
<evidence type="ECO:0000256" key="2">
    <source>
        <dbReference type="ARBA" id="ARBA00022679"/>
    </source>
</evidence>
<keyword evidence="1" id="KW-0328">Glycosyltransferase</keyword>
<keyword evidence="4" id="KW-1185">Reference proteome</keyword>
<comment type="caution">
    <text evidence="3">The sequence shown here is derived from an EMBL/GenBank/DDBJ whole genome shotgun (WGS) entry which is preliminary data.</text>
</comment>
<dbReference type="RefSeq" id="WP_323275585.1">
    <property type="nucleotide sequence ID" value="NZ_JAYGHT010000022.1"/>
</dbReference>
<sequence>MMIITQKYGQLGNRLILFSHLIAFAHAHKITLANLAFDEYADLFQPTSRDLFCRYPPHPSPGKPNRILRQLIGRWANSFLRLMSKIKGLNRGLKILRIDSQQDCLLDSDEFLSQFDHQKTYCIQGFRFRDESNLIKYADQVRDYFTPVEHHQNNIKTLISEIRSQCQILVGVHIRHGDYQQHRGGEFFFTVEQYVQVMQKVTLLFPQQKVGFLVCSDSQHNLKQFAPLNVFFGTNHLLEDLYALAACDSLIGPMSTYSTWASFYGKVPLYRIYNPDENLSLSLEQFKIYVPGMDYKYPQGLTLETKG</sequence>
<protein>
    <submittedName>
        <fullName evidence="3">Alpha-1,2-fucosyltransferase</fullName>
    </submittedName>
</protein>
<evidence type="ECO:0000313" key="3">
    <source>
        <dbReference type="EMBL" id="MEA5519136.1"/>
    </source>
</evidence>